<sequence length="473" mass="52096">MGAGAGQFRSRRGRRGPGEAPLHPHSHPDVESRAKRKGRRGGRGKEKEKEIRERAGNMGSWRVGGDLSGGYFFGSERGGGFLGLCIVYRCEKLKPSSCEKVRPKPVCSMYARTALDGLGRRRMGADYPALFVPFCFVAWGVCDRDRVEWGLPADAPARNAGRSPKEETPGGGNAGAQQITVWARGAGVPRERRRGGSLNFCTKRGQAGADNTKSANKTKTTRPCWECARERRHAWINIRTLHNATWKGRGGGCCRADWRIYAAGYQWYSRRGLVGRTVHPEQANMQYISDRMGAGTGQFRSRRGRRGPGEAPLHPPPDVESIIMPDPPKNKIEEEAGEGEEGKSVIAPRCELGELGSFGRGGNSWVAYRCKKVRPQTSSRISRWTCHATTPSPRHVGIKGWRESGTTRHCRALDYKAWTAGCRNAHDGTCNELRAAPGREETPVLNKRSAEKTGGVAVVVPGIMLNRWTIGRR</sequence>
<evidence type="ECO:0000256" key="1">
    <source>
        <dbReference type="SAM" id="MobiDB-lite"/>
    </source>
</evidence>
<dbReference type="AlphaFoldDB" id="A0AAD7CUE9"/>
<feature type="region of interest" description="Disordered" evidence="1">
    <location>
        <begin position="153"/>
        <end position="217"/>
    </location>
</feature>
<gene>
    <name evidence="2" type="ORF">B0H17DRAFT_1143845</name>
</gene>
<organism evidence="2 3">
    <name type="scientific">Mycena rosella</name>
    <name type="common">Pink bonnet</name>
    <name type="synonym">Agaricus rosellus</name>
    <dbReference type="NCBI Taxonomy" id="1033263"/>
    <lineage>
        <taxon>Eukaryota</taxon>
        <taxon>Fungi</taxon>
        <taxon>Dikarya</taxon>
        <taxon>Basidiomycota</taxon>
        <taxon>Agaricomycotina</taxon>
        <taxon>Agaricomycetes</taxon>
        <taxon>Agaricomycetidae</taxon>
        <taxon>Agaricales</taxon>
        <taxon>Marasmiineae</taxon>
        <taxon>Mycenaceae</taxon>
        <taxon>Mycena</taxon>
    </lineage>
</organism>
<name>A0AAD7CUE9_MYCRO</name>
<comment type="caution">
    <text evidence="2">The sequence shown here is derived from an EMBL/GenBank/DDBJ whole genome shotgun (WGS) entry which is preliminary data.</text>
</comment>
<evidence type="ECO:0000313" key="2">
    <source>
        <dbReference type="EMBL" id="KAJ7664110.1"/>
    </source>
</evidence>
<dbReference type="EMBL" id="JARKIE010000227">
    <property type="protein sequence ID" value="KAJ7664110.1"/>
    <property type="molecule type" value="Genomic_DNA"/>
</dbReference>
<reference evidence="2" key="1">
    <citation type="submission" date="2023-03" db="EMBL/GenBank/DDBJ databases">
        <title>Massive genome expansion in bonnet fungi (Mycena s.s.) driven by repeated elements and novel gene families across ecological guilds.</title>
        <authorList>
            <consortium name="Lawrence Berkeley National Laboratory"/>
            <person name="Harder C.B."/>
            <person name="Miyauchi S."/>
            <person name="Viragh M."/>
            <person name="Kuo A."/>
            <person name="Thoen E."/>
            <person name="Andreopoulos B."/>
            <person name="Lu D."/>
            <person name="Skrede I."/>
            <person name="Drula E."/>
            <person name="Henrissat B."/>
            <person name="Morin E."/>
            <person name="Kohler A."/>
            <person name="Barry K."/>
            <person name="LaButti K."/>
            <person name="Morin E."/>
            <person name="Salamov A."/>
            <person name="Lipzen A."/>
            <person name="Mereny Z."/>
            <person name="Hegedus B."/>
            <person name="Baldrian P."/>
            <person name="Stursova M."/>
            <person name="Weitz H."/>
            <person name="Taylor A."/>
            <person name="Grigoriev I.V."/>
            <person name="Nagy L.G."/>
            <person name="Martin F."/>
            <person name="Kauserud H."/>
        </authorList>
    </citation>
    <scope>NUCLEOTIDE SEQUENCE</scope>
    <source>
        <strain evidence="2">CBHHK067</strain>
    </source>
</reference>
<evidence type="ECO:0000313" key="3">
    <source>
        <dbReference type="Proteomes" id="UP001221757"/>
    </source>
</evidence>
<proteinExistence type="predicted"/>
<dbReference type="Proteomes" id="UP001221757">
    <property type="component" value="Unassembled WGS sequence"/>
</dbReference>
<feature type="region of interest" description="Disordered" evidence="1">
    <location>
        <begin position="294"/>
        <end position="342"/>
    </location>
</feature>
<feature type="compositionally biased region" description="Basic and acidic residues" evidence="1">
    <location>
        <begin position="43"/>
        <end position="55"/>
    </location>
</feature>
<keyword evidence="3" id="KW-1185">Reference proteome</keyword>
<feature type="region of interest" description="Disordered" evidence="1">
    <location>
        <begin position="1"/>
        <end position="57"/>
    </location>
</feature>
<protein>
    <submittedName>
        <fullName evidence="2">Uncharacterized protein</fullName>
    </submittedName>
</protein>
<accession>A0AAD7CUE9</accession>